<dbReference type="PANTHER" id="PTHR43221">
    <property type="entry name" value="PROTEASE HTPX"/>
    <property type="match status" value="1"/>
</dbReference>
<sequence length="375" mass="40277">MSSNPNGEQDPRPLPAWVQRRVQAPPQPGVFQPPPKVAKPSRKPKPANGKRSPQRSRRIDASTLGLLLVAVPWVIYSASIVAAIAYPFGAFALAPLLWLLSGALVFFRPMEAAIAKWFFKYRPPTPRELDVLLPAWKEVAAAAGIHSGSYQLWIQNSDGINAAAAAGHLVAVTRRALDVLQPHQLQAVLAHELGHHSAGHAWSGLLLHWYSLPARIFNRMLVWTSQAILWAALISVRIVLGAFSGLLSALAGLGLIGLFAICAICAYGSEFLGGLADDFGAAVILLLVNALLVGPVVGAFALVSATTMAWLSRRGELRADRAAVRLGYGPALLDTLEDWLQTEPPFAPTISQRLLATHPPLAARIQRLKVALGVP</sequence>
<evidence type="ECO:0000256" key="2">
    <source>
        <dbReference type="ARBA" id="ARBA00022670"/>
    </source>
</evidence>
<dbReference type="PANTHER" id="PTHR43221:SF2">
    <property type="entry name" value="PROTEASE HTPX HOMOLOG"/>
    <property type="match status" value="1"/>
</dbReference>
<evidence type="ECO:0000256" key="1">
    <source>
        <dbReference type="ARBA" id="ARBA00022475"/>
    </source>
</evidence>
<keyword evidence="3 12" id="KW-0812">Transmembrane</keyword>
<dbReference type="InterPro" id="IPR001915">
    <property type="entry name" value="Peptidase_M48"/>
</dbReference>
<keyword evidence="6 10" id="KW-0862">Zinc</keyword>
<evidence type="ECO:0000256" key="8">
    <source>
        <dbReference type="ARBA" id="ARBA00023049"/>
    </source>
</evidence>
<evidence type="ECO:0000313" key="15">
    <source>
        <dbReference type="Proteomes" id="UP001171902"/>
    </source>
</evidence>
<keyword evidence="1" id="KW-1003">Cell membrane</keyword>
<evidence type="ECO:0000256" key="11">
    <source>
        <dbReference type="SAM" id="MobiDB-lite"/>
    </source>
</evidence>
<name>A0ABT7YV13_9ACTN</name>
<dbReference type="RefSeq" id="WP_289959088.1">
    <property type="nucleotide sequence ID" value="NZ_JAUEMJ010000008.1"/>
</dbReference>
<organism evidence="14 15">
    <name type="scientific">Glycomyces tritici</name>
    <dbReference type="NCBI Taxonomy" id="2665176"/>
    <lineage>
        <taxon>Bacteria</taxon>
        <taxon>Bacillati</taxon>
        <taxon>Actinomycetota</taxon>
        <taxon>Actinomycetes</taxon>
        <taxon>Glycomycetales</taxon>
        <taxon>Glycomycetaceae</taxon>
        <taxon>Glycomyces</taxon>
    </lineage>
</organism>
<feature type="compositionally biased region" description="Pro residues" evidence="11">
    <location>
        <begin position="25"/>
        <end position="37"/>
    </location>
</feature>
<reference evidence="14" key="1">
    <citation type="submission" date="2023-06" db="EMBL/GenBank/DDBJ databases">
        <title>Gycomyces niveus sp.nov., a novel actinomycete isolated from soil in Shouguang.</title>
        <authorList>
            <person name="Yang X."/>
            <person name="Zhao J."/>
        </authorList>
    </citation>
    <scope>NUCLEOTIDE SEQUENCE</scope>
    <source>
        <strain evidence="14">NEAU C2</strain>
    </source>
</reference>
<dbReference type="Proteomes" id="UP001171902">
    <property type="component" value="Unassembled WGS sequence"/>
</dbReference>
<feature type="transmembrane region" description="Helical" evidence="12">
    <location>
        <begin position="246"/>
        <end position="267"/>
    </location>
</feature>
<accession>A0ABT7YV13</accession>
<keyword evidence="2 10" id="KW-0645">Protease</keyword>
<evidence type="ECO:0000313" key="14">
    <source>
        <dbReference type="EMBL" id="MDN3242432.1"/>
    </source>
</evidence>
<protein>
    <submittedName>
        <fullName evidence="14">M48 family metalloprotease</fullName>
        <ecNumber evidence="14">3.4.24.-</ecNumber>
    </submittedName>
</protein>
<keyword evidence="4" id="KW-0479">Metal-binding</keyword>
<dbReference type="InterPro" id="IPR050083">
    <property type="entry name" value="HtpX_protease"/>
</dbReference>
<comment type="cofactor">
    <cofactor evidence="10">
        <name>Zn(2+)</name>
        <dbReference type="ChEBI" id="CHEBI:29105"/>
    </cofactor>
    <text evidence="10">Binds 1 zinc ion per subunit.</text>
</comment>
<dbReference type="EMBL" id="JAUEMJ010000008">
    <property type="protein sequence ID" value="MDN3242432.1"/>
    <property type="molecule type" value="Genomic_DNA"/>
</dbReference>
<dbReference type="Pfam" id="PF01435">
    <property type="entry name" value="Peptidase_M48"/>
    <property type="match status" value="1"/>
</dbReference>
<dbReference type="Gene3D" id="3.30.2010.10">
    <property type="entry name" value="Metalloproteases ('zincins'), catalytic domain"/>
    <property type="match status" value="1"/>
</dbReference>
<keyword evidence="15" id="KW-1185">Reference proteome</keyword>
<keyword evidence="7 12" id="KW-1133">Transmembrane helix</keyword>
<feature type="transmembrane region" description="Helical" evidence="12">
    <location>
        <begin position="279"/>
        <end position="303"/>
    </location>
</feature>
<proteinExistence type="inferred from homology"/>
<feature type="transmembrane region" description="Helical" evidence="12">
    <location>
        <begin position="84"/>
        <end position="107"/>
    </location>
</feature>
<comment type="similarity">
    <text evidence="10">Belongs to the peptidase M48 family.</text>
</comment>
<dbReference type="GO" id="GO:0008237">
    <property type="term" value="F:metallopeptidase activity"/>
    <property type="evidence" value="ECO:0007669"/>
    <property type="project" value="UniProtKB-KW"/>
</dbReference>
<feature type="transmembrane region" description="Helical" evidence="12">
    <location>
        <begin position="59"/>
        <end position="78"/>
    </location>
</feature>
<evidence type="ECO:0000256" key="9">
    <source>
        <dbReference type="ARBA" id="ARBA00023136"/>
    </source>
</evidence>
<comment type="caution">
    <text evidence="14">The sequence shown here is derived from an EMBL/GenBank/DDBJ whole genome shotgun (WGS) entry which is preliminary data.</text>
</comment>
<evidence type="ECO:0000256" key="5">
    <source>
        <dbReference type="ARBA" id="ARBA00022801"/>
    </source>
</evidence>
<gene>
    <name evidence="14" type="ORF">QWI33_22115</name>
</gene>
<keyword evidence="5 10" id="KW-0378">Hydrolase</keyword>
<feature type="domain" description="Peptidase M48" evidence="13">
    <location>
        <begin position="137"/>
        <end position="369"/>
    </location>
</feature>
<evidence type="ECO:0000256" key="10">
    <source>
        <dbReference type="RuleBase" id="RU003983"/>
    </source>
</evidence>
<evidence type="ECO:0000259" key="13">
    <source>
        <dbReference type="Pfam" id="PF01435"/>
    </source>
</evidence>
<keyword evidence="9 12" id="KW-0472">Membrane</keyword>
<keyword evidence="8 10" id="KW-0482">Metalloprotease</keyword>
<evidence type="ECO:0000256" key="6">
    <source>
        <dbReference type="ARBA" id="ARBA00022833"/>
    </source>
</evidence>
<dbReference type="EC" id="3.4.24.-" evidence="14"/>
<evidence type="ECO:0000256" key="4">
    <source>
        <dbReference type="ARBA" id="ARBA00022723"/>
    </source>
</evidence>
<feature type="region of interest" description="Disordered" evidence="11">
    <location>
        <begin position="25"/>
        <end position="57"/>
    </location>
</feature>
<evidence type="ECO:0000256" key="12">
    <source>
        <dbReference type="SAM" id="Phobius"/>
    </source>
</evidence>
<evidence type="ECO:0000256" key="3">
    <source>
        <dbReference type="ARBA" id="ARBA00022692"/>
    </source>
</evidence>
<evidence type="ECO:0000256" key="7">
    <source>
        <dbReference type="ARBA" id="ARBA00022989"/>
    </source>
</evidence>